<dbReference type="PANTHER" id="PTHR32170:SF4">
    <property type="entry name" value="DUF3437 DOMAIN-CONTAINING PROTEIN-RELATED"/>
    <property type="match status" value="1"/>
</dbReference>
<dbReference type="WBParaSite" id="HPBE_0002088101-mRNA-1">
    <property type="protein sequence ID" value="HPBE_0002088101-mRNA-1"/>
    <property type="gene ID" value="HPBE_0002088101"/>
</dbReference>
<dbReference type="GO" id="GO:0070628">
    <property type="term" value="F:proteasome binding"/>
    <property type="evidence" value="ECO:0007669"/>
    <property type="project" value="InterPro"/>
</dbReference>
<dbReference type="GO" id="GO:0016504">
    <property type="term" value="F:peptidase activator activity"/>
    <property type="evidence" value="ECO:0007669"/>
    <property type="project" value="InterPro"/>
</dbReference>
<sequence length="151" mass="18065">LYLIMVRKDQWHDVIHYAAKALEKLINKCYFTHDDLNLEWEPVYDLYYGAAYGKLEDVDSGRIRTACFRLKRFYKPSESPNIWKKVQVLLAPRYSAKEFCEMALLFLNIRMSTEDHKKYGAALWFETMWKMYEVVEMGRKWGDDLPNLFAT</sequence>
<dbReference type="PANTHER" id="PTHR32170">
    <property type="entry name" value="PROTEASOME ACTIVATOR COMPLEX SUBUNIT 4"/>
    <property type="match status" value="1"/>
</dbReference>
<evidence type="ECO:0000313" key="1">
    <source>
        <dbReference type="Proteomes" id="UP000050761"/>
    </source>
</evidence>
<dbReference type="InterPro" id="IPR035309">
    <property type="entry name" value="PSME4"/>
</dbReference>
<accession>A0A183GEU4</accession>
<dbReference type="Proteomes" id="UP000050761">
    <property type="component" value="Unassembled WGS sequence"/>
</dbReference>
<reference evidence="2" key="1">
    <citation type="submission" date="2019-09" db="UniProtKB">
        <authorList>
            <consortium name="WormBaseParasite"/>
        </authorList>
    </citation>
    <scope>IDENTIFICATION</scope>
</reference>
<dbReference type="GO" id="GO:0010499">
    <property type="term" value="P:proteasomal ubiquitin-independent protein catabolic process"/>
    <property type="evidence" value="ECO:0007669"/>
    <property type="project" value="TreeGrafter"/>
</dbReference>
<organism evidence="1 2">
    <name type="scientific">Heligmosomoides polygyrus</name>
    <name type="common">Parasitic roundworm</name>
    <dbReference type="NCBI Taxonomy" id="6339"/>
    <lineage>
        <taxon>Eukaryota</taxon>
        <taxon>Metazoa</taxon>
        <taxon>Ecdysozoa</taxon>
        <taxon>Nematoda</taxon>
        <taxon>Chromadorea</taxon>
        <taxon>Rhabditida</taxon>
        <taxon>Rhabditina</taxon>
        <taxon>Rhabditomorpha</taxon>
        <taxon>Strongyloidea</taxon>
        <taxon>Heligmosomidae</taxon>
        <taxon>Heligmosomoides</taxon>
    </lineage>
</organism>
<dbReference type="GO" id="GO:0005634">
    <property type="term" value="C:nucleus"/>
    <property type="evidence" value="ECO:0007669"/>
    <property type="project" value="TreeGrafter"/>
</dbReference>
<protein>
    <submittedName>
        <fullName evidence="2">BLM10_mid domain-containing protein</fullName>
    </submittedName>
</protein>
<name>A0A183GEU4_HELPZ</name>
<dbReference type="AlphaFoldDB" id="A0A183GEU4"/>
<dbReference type="GO" id="GO:0005829">
    <property type="term" value="C:cytosol"/>
    <property type="evidence" value="ECO:0007669"/>
    <property type="project" value="TreeGrafter"/>
</dbReference>
<evidence type="ECO:0000313" key="2">
    <source>
        <dbReference type="WBParaSite" id="HPBE_0002088101-mRNA-1"/>
    </source>
</evidence>
<keyword evidence="1" id="KW-1185">Reference proteome</keyword>
<proteinExistence type="predicted"/>